<evidence type="ECO:0000313" key="3">
    <source>
        <dbReference type="Proteomes" id="UP000535182"/>
    </source>
</evidence>
<sequence length="76" mass="8535">MDEPGIAGVQRRLEVEQRIPFDDDNGKDRQRQGQLQWQQQIPFGDDNQKEQATATASNGRAGVRRWALVVFALGIG</sequence>
<organism evidence="2 3">
    <name type="scientific">Tunturiibacter gelidiferens</name>
    <dbReference type="NCBI Taxonomy" id="3069689"/>
    <lineage>
        <taxon>Bacteria</taxon>
        <taxon>Pseudomonadati</taxon>
        <taxon>Acidobacteriota</taxon>
        <taxon>Terriglobia</taxon>
        <taxon>Terriglobales</taxon>
        <taxon>Acidobacteriaceae</taxon>
        <taxon>Tunturiibacter</taxon>
    </lineage>
</organism>
<comment type="caution">
    <text evidence="2">The sequence shown here is derived from an EMBL/GenBank/DDBJ whole genome shotgun (WGS) entry which is preliminary data.</text>
</comment>
<dbReference type="EMBL" id="JACHEB010000005">
    <property type="protein sequence ID" value="MBB5329032.1"/>
    <property type="molecule type" value="Genomic_DNA"/>
</dbReference>
<feature type="compositionally biased region" description="Basic and acidic residues" evidence="1">
    <location>
        <begin position="11"/>
        <end position="31"/>
    </location>
</feature>
<dbReference type="RefSeq" id="WP_183977132.1">
    <property type="nucleotide sequence ID" value="NZ_JACHEB010000005.1"/>
</dbReference>
<feature type="region of interest" description="Disordered" evidence="1">
    <location>
        <begin position="1"/>
        <end position="60"/>
    </location>
</feature>
<accession>A0A9X0U5Q7</accession>
<keyword evidence="3" id="KW-1185">Reference proteome</keyword>
<gene>
    <name evidence="2" type="ORF">HDF14_002648</name>
</gene>
<name>A0A9X0U5Q7_9BACT</name>
<reference evidence="2 3" key="1">
    <citation type="submission" date="2020-08" db="EMBL/GenBank/DDBJ databases">
        <title>Genomic Encyclopedia of Type Strains, Phase IV (KMG-V): Genome sequencing to study the core and pangenomes of soil and plant-associated prokaryotes.</title>
        <authorList>
            <person name="Whitman W."/>
        </authorList>
    </citation>
    <scope>NUCLEOTIDE SEQUENCE [LARGE SCALE GENOMIC DNA]</scope>
    <source>
        <strain evidence="2 3">X5P2</strain>
    </source>
</reference>
<dbReference type="AlphaFoldDB" id="A0A9X0U5Q7"/>
<protein>
    <submittedName>
        <fullName evidence="2">Uncharacterized protein</fullName>
    </submittedName>
</protein>
<dbReference type="Proteomes" id="UP000535182">
    <property type="component" value="Unassembled WGS sequence"/>
</dbReference>
<evidence type="ECO:0000313" key="2">
    <source>
        <dbReference type="EMBL" id="MBB5329032.1"/>
    </source>
</evidence>
<proteinExistence type="predicted"/>
<evidence type="ECO:0000256" key="1">
    <source>
        <dbReference type="SAM" id="MobiDB-lite"/>
    </source>
</evidence>